<feature type="region of interest" description="Disordered" evidence="4">
    <location>
        <begin position="594"/>
        <end position="674"/>
    </location>
</feature>
<dbReference type="SMART" id="SM00326">
    <property type="entry name" value="SH3"/>
    <property type="match status" value="1"/>
</dbReference>
<dbReference type="InterPro" id="IPR001452">
    <property type="entry name" value="SH3_domain"/>
</dbReference>
<dbReference type="SUPFAM" id="SSF50044">
    <property type="entry name" value="SH3-domain"/>
    <property type="match status" value="1"/>
</dbReference>
<feature type="compositionally biased region" description="Pro residues" evidence="4">
    <location>
        <begin position="750"/>
        <end position="759"/>
    </location>
</feature>
<accession>A0A6F9D6I5</accession>
<evidence type="ECO:0000256" key="1">
    <source>
        <dbReference type="ARBA" id="ARBA00022443"/>
    </source>
</evidence>
<protein>
    <submittedName>
        <fullName evidence="7">Rho GTPase-activating protein 32-like</fullName>
    </submittedName>
</protein>
<feature type="compositionally biased region" description="Polar residues" evidence="4">
    <location>
        <begin position="1130"/>
        <end position="1143"/>
    </location>
</feature>
<dbReference type="Pfam" id="PF14604">
    <property type="entry name" value="SH3_9"/>
    <property type="match status" value="1"/>
</dbReference>
<keyword evidence="1 3" id="KW-0728">SH3 domain</keyword>
<dbReference type="GO" id="GO:0005096">
    <property type="term" value="F:GTPase activator activity"/>
    <property type="evidence" value="ECO:0007669"/>
    <property type="project" value="UniProtKB-KW"/>
</dbReference>
<organism evidence="7">
    <name type="scientific">Phallusia mammillata</name>
    <dbReference type="NCBI Taxonomy" id="59560"/>
    <lineage>
        <taxon>Eukaryota</taxon>
        <taxon>Metazoa</taxon>
        <taxon>Chordata</taxon>
        <taxon>Tunicata</taxon>
        <taxon>Ascidiacea</taxon>
        <taxon>Phlebobranchia</taxon>
        <taxon>Ascidiidae</taxon>
        <taxon>Phallusia</taxon>
    </lineage>
</organism>
<dbReference type="PROSITE" id="PS50002">
    <property type="entry name" value="SH3"/>
    <property type="match status" value="1"/>
</dbReference>
<dbReference type="Pfam" id="PF00620">
    <property type="entry name" value="RhoGAP"/>
    <property type="match status" value="1"/>
</dbReference>
<feature type="region of interest" description="Disordered" evidence="4">
    <location>
        <begin position="953"/>
        <end position="973"/>
    </location>
</feature>
<dbReference type="PANTHER" id="PTHR15729:SF10">
    <property type="entry name" value="GTPASE-ACTIVATING PROTEIN CDGAPR"/>
    <property type="match status" value="1"/>
</dbReference>
<dbReference type="SUPFAM" id="SSF48350">
    <property type="entry name" value="GTPase activation domain, GAP"/>
    <property type="match status" value="1"/>
</dbReference>
<evidence type="ECO:0000313" key="7">
    <source>
        <dbReference type="EMBL" id="CAB3222850.1"/>
    </source>
</evidence>
<feature type="region of interest" description="Disordered" evidence="4">
    <location>
        <begin position="735"/>
        <end position="783"/>
    </location>
</feature>
<evidence type="ECO:0000259" key="6">
    <source>
        <dbReference type="PROSITE" id="PS50238"/>
    </source>
</evidence>
<sequence length="1379" mass="153437">MEMKSENASADIFVNTSKVNTSISLSPRQLTSPLSDSKFPRIEDCAHFHYETVHYGQIKLALVEELSEGLQINGSFIFEGYKPAFCVRVTCKEKSWVVRRNLLHFEKLDTLLHECVFDRKFSKLRKVSEEALQPKPLEAIHQFLQSYMFDLSTITNLEDGGGLIYCAPVLHWLETDNHGRNLAPHALGDIADINIPAVAAARVVRRYNARDEDELNLEVGDMVSIIEMGASGWWRGKHKFRVGTFPSLCVRRISSSNDVVGTHERPFPPPRYNGPPVVGPIEKKNGKIMEFLRSFLANRPSKAQLKKKGILKERVFGCDLGELLHRTGEDVPSVVLDCIKFVEEHGIVDGIYRISGVASHIRFLRYEFDSDNRPNLEKAVAGLPKTGHVPGMSKEKNMVCDPHSIAGLCKLYFRELPNPLLTYQLYNRFASAVTDYEAEERILKVHDVIQQLPPPHYRTLKQLIKHLNFMAGHDGRTSMHCRNLAIVWAPNLLRSREIEAGLAAFTEARVQSVVLEFLIVNGDLLFSDSLQTKQYDADHKPMRPRSLMVLSTPKLISLEEAQARSKMAVTPSSADTFNSSSFCESVASDVTLRNSSISNRSSNDRRKRQHKKGPSTSTSANNLSQKSHGSTAVNVKKTGHQKHSTTASVHLSSDIPENCTTPSTSSKHHHNHGSNWKVKLGSLLRKSSTVARQASLRRCQSEDSLTSGRSSDLAPTSGTRRTLNFSHASLLQAVSNEETSSLSDRTRPEPQVPYTPTPPSDDDTMTQPRRAKQTRPSGGVYSEEELAALDREAEMIDKKAATGSKKSAKENEHTQRSNSPFDGLDPNFPGVMGEVGLDFDPLSYKAVQNGSANGSRQRTRSPDKLQKVTADSTVSIRRVESVQSLHGGEAVFAAISTSHPQAANHQRTAAAAAAAAAASTAETHNHVSSVSVESSVNDNGGHVRSELDCLTADNCTSQPKLPKQAKKKFSSGRKKSAAELLGVGQHWATKRSFTPRQTVNNNNNGGILEKGNKLHGEEPLVSHCSSPPRERRVEVEYYTVPDHKLEKKSHYGSFIALVGKIPDVQSHISDKHEVHHTPRDVSTSDFTTNRFHIGADPPPHRRINCSQSLRSRSATSPSPYIDSNYEHGRSPNNSHFFQHTQIFSPRLDTFDPAGKQRQDYTDPSHERKSKYSVPLSEYDTYSTSPHSRSHSMDSHRPQISVSTVYENEASQSMYAPHSARSIPSQSKYYPIPAPRKHFRSFSAGDHLEHPRYDNLHAKKPVPLPRTRRIYSDTGHHIHGHEDPSKFRPCAYSNLTYEYWGDGEGNSSAAYSYNLVEHASFDHTNASGHSVSSQSAYGTDFSREVTGCRSFNDGYAVMQQGQHFNSSTNTHRQATGLSWV</sequence>
<feature type="region of interest" description="Disordered" evidence="4">
    <location>
        <begin position="848"/>
        <end position="872"/>
    </location>
</feature>
<feature type="region of interest" description="Disordered" evidence="4">
    <location>
        <begin position="689"/>
        <end position="721"/>
    </location>
</feature>
<feature type="domain" description="SH3" evidence="5">
    <location>
        <begin position="196"/>
        <end position="255"/>
    </location>
</feature>
<feature type="compositionally biased region" description="Basic and acidic residues" evidence="4">
    <location>
        <begin position="1154"/>
        <end position="1166"/>
    </location>
</feature>
<feature type="compositionally biased region" description="Polar residues" evidence="4">
    <location>
        <begin position="1080"/>
        <end position="1090"/>
    </location>
</feature>
<dbReference type="SMART" id="SM00324">
    <property type="entry name" value="RhoGAP"/>
    <property type="match status" value="1"/>
</dbReference>
<dbReference type="InterPro" id="IPR000198">
    <property type="entry name" value="RhoGAP_dom"/>
</dbReference>
<gene>
    <name evidence="7" type="primary">Arhgap32</name>
</gene>
<dbReference type="EMBL" id="LR783019">
    <property type="protein sequence ID" value="CAB3222850.1"/>
    <property type="molecule type" value="mRNA"/>
</dbReference>
<dbReference type="InterPro" id="IPR008936">
    <property type="entry name" value="Rho_GTPase_activation_prot"/>
</dbReference>
<feature type="compositionally biased region" description="Basic residues" evidence="4">
    <location>
        <begin position="963"/>
        <end position="973"/>
    </location>
</feature>
<evidence type="ECO:0000256" key="2">
    <source>
        <dbReference type="ARBA" id="ARBA00022468"/>
    </source>
</evidence>
<feature type="domain" description="Rho-GAP" evidence="6">
    <location>
        <begin position="318"/>
        <end position="526"/>
    </location>
</feature>
<dbReference type="GO" id="GO:0007264">
    <property type="term" value="P:small GTPase-mediated signal transduction"/>
    <property type="evidence" value="ECO:0007669"/>
    <property type="project" value="TreeGrafter"/>
</dbReference>
<feature type="compositionally biased region" description="Polar residues" evidence="4">
    <location>
        <begin position="1104"/>
        <end position="1118"/>
    </location>
</feature>
<dbReference type="Gene3D" id="1.10.555.10">
    <property type="entry name" value="Rho GTPase activation protein"/>
    <property type="match status" value="1"/>
</dbReference>
<dbReference type="PANTHER" id="PTHR15729">
    <property type="entry name" value="CDC42 GTPASE-ACTIVATING PROTEIN"/>
    <property type="match status" value="1"/>
</dbReference>
<keyword evidence="2" id="KW-0343">GTPase activation</keyword>
<reference evidence="7" key="1">
    <citation type="submission" date="2020-04" db="EMBL/GenBank/DDBJ databases">
        <authorList>
            <person name="Neveu A P."/>
        </authorList>
    </citation>
    <scope>NUCLEOTIDE SEQUENCE</scope>
    <source>
        <tissue evidence="7">Whole embryo</tissue>
    </source>
</reference>
<evidence type="ECO:0000256" key="3">
    <source>
        <dbReference type="PROSITE-ProRule" id="PRU00192"/>
    </source>
</evidence>
<dbReference type="InterPro" id="IPR036028">
    <property type="entry name" value="SH3-like_dom_sf"/>
</dbReference>
<dbReference type="Gene3D" id="2.30.30.40">
    <property type="entry name" value="SH3 Domains"/>
    <property type="match status" value="1"/>
</dbReference>
<proteinExistence type="evidence at transcript level"/>
<feature type="compositionally biased region" description="Polar residues" evidence="4">
    <location>
        <begin position="702"/>
        <end position="721"/>
    </location>
</feature>
<feature type="compositionally biased region" description="Polar residues" evidence="4">
    <location>
        <begin position="614"/>
        <end position="633"/>
    </location>
</feature>
<evidence type="ECO:0000256" key="4">
    <source>
        <dbReference type="SAM" id="MobiDB-lite"/>
    </source>
</evidence>
<name>A0A6F9D6I5_9ASCI</name>
<feature type="region of interest" description="Disordered" evidence="4">
    <location>
        <begin position="798"/>
        <end position="829"/>
    </location>
</feature>
<feature type="region of interest" description="Disordered" evidence="4">
    <location>
        <begin position="1072"/>
        <end position="1197"/>
    </location>
</feature>
<evidence type="ECO:0000259" key="5">
    <source>
        <dbReference type="PROSITE" id="PS50002"/>
    </source>
</evidence>
<dbReference type="PROSITE" id="PS50238">
    <property type="entry name" value="RHOGAP"/>
    <property type="match status" value="1"/>
</dbReference>
<dbReference type="InterPro" id="IPR051576">
    <property type="entry name" value="PX-Rho_GAP"/>
</dbReference>